<feature type="chain" id="PRO_5045819289" description="Lipoprotein" evidence="1">
    <location>
        <begin position="21"/>
        <end position="154"/>
    </location>
</feature>
<keyword evidence="3" id="KW-1185">Reference proteome</keyword>
<sequence>MQRKAITALGAALTVGIVAACSATQGTGNATSEAVMTEKQEAPRTSASYTLRQGEAATLAPGTTLKLERVNDSRCKPGAVCVWAGYISYTFTLSNAAGTREFVLAENMPNAGPSVTQEGLTFALENHEPPAPTALHAPAPDYRVNVRVTISPSN</sequence>
<dbReference type="Proteomes" id="UP001216510">
    <property type="component" value="Chromosome"/>
</dbReference>
<evidence type="ECO:0000313" key="3">
    <source>
        <dbReference type="Proteomes" id="UP001216510"/>
    </source>
</evidence>
<evidence type="ECO:0008006" key="4">
    <source>
        <dbReference type="Google" id="ProtNLM"/>
    </source>
</evidence>
<protein>
    <recommendedName>
        <fullName evidence="4">Lipoprotein</fullName>
    </recommendedName>
</protein>
<dbReference type="EMBL" id="CP119083">
    <property type="protein sequence ID" value="WEF30958.1"/>
    <property type="molecule type" value="Genomic_DNA"/>
</dbReference>
<proteinExistence type="predicted"/>
<dbReference type="RefSeq" id="WP_277413749.1">
    <property type="nucleotide sequence ID" value="NZ_CP119083.1"/>
</dbReference>
<name>A0ABY8B7H5_9BURK</name>
<dbReference type="PROSITE" id="PS51257">
    <property type="entry name" value="PROKAR_LIPOPROTEIN"/>
    <property type="match status" value="1"/>
</dbReference>
<evidence type="ECO:0000256" key="1">
    <source>
        <dbReference type="SAM" id="SignalP"/>
    </source>
</evidence>
<reference evidence="2 3" key="1">
    <citation type="submission" date="2023-02" db="EMBL/GenBank/DDBJ databases">
        <title>Gemone sequence of Telluria chitinolytica ACM 3522T.</title>
        <authorList>
            <person name="Frediansyah A."/>
            <person name="Miess H."/>
            <person name="Gross H."/>
        </authorList>
    </citation>
    <scope>NUCLEOTIDE SEQUENCE [LARGE SCALE GENOMIC DNA]</scope>
    <source>
        <strain evidence="2 3">ACM 3522</strain>
    </source>
</reference>
<keyword evidence="1" id="KW-0732">Signal</keyword>
<feature type="signal peptide" evidence="1">
    <location>
        <begin position="1"/>
        <end position="20"/>
    </location>
</feature>
<evidence type="ECO:0000313" key="2">
    <source>
        <dbReference type="EMBL" id="WEF30958.1"/>
    </source>
</evidence>
<organism evidence="2 3">
    <name type="scientific">Pseudoduganella chitinolytica</name>
    <dbReference type="NCBI Taxonomy" id="34070"/>
    <lineage>
        <taxon>Bacteria</taxon>
        <taxon>Pseudomonadati</taxon>
        <taxon>Pseudomonadota</taxon>
        <taxon>Betaproteobacteria</taxon>
        <taxon>Burkholderiales</taxon>
        <taxon>Oxalobacteraceae</taxon>
        <taxon>Telluria group</taxon>
        <taxon>Pseudoduganella</taxon>
    </lineage>
</organism>
<gene>
    <name evidence="2" type="ORF">PX653_15940</name>
</gene>
<accession>A0ABY8B7H5</accession>